<feature type="domain" description="SIS" evidence="5">
    <location>
        <begin position="162"/>
        <end position="300"/>
    </location>
</feature>
<reference evidence="6 7" key="1">
    <citation type="submission" date="2023-03" db="EMBL/GenBank/DDBJ databases">
        <title>Halomonas sp. nov., isolated from Korean tranditional fermented seafood 'Jeotgal'.</title>
        <authorList>
            <person name="Kim B."/>
            <person name="Shin N.-R."/>
        </authorList>
    </citation>
    <scope>NUCLEOTIDE SEQUENCE [LARGE SCALE GENOMIC DNA]</scope>
    <source>
        <strain evidence="6 7">SG2L-4</strain>
    </source>
</reference>
<dbReference type="SUPFAM" id="SSF46689">
    <property type="entry name" value="Homeodomain-like"/>
    <property type="match status" value="1"/>
</dbReference>
<dbReference type="PROSITE" id="PS51071">
    <property type="entry name" value="HTH_RPIR"/>
    <property type="match status" value="1"/>
</dbReference>
<dbReference type="InterPro" id="IPR036388">
    <property type="entry name" value="WH-like_DNA-bd_sf"/>
</dbReference>
<dbReference type="Proteomes" id="UP001301869">
    <property type="component" value="Chromosome"/>
</dbReference>
<dbReference type="InterPro" id="IPR035472">
    <property type="entry name" value="RpiR-like_SIS"/>
</dbReference>
<dbReference type="InterPro" id="IPR001347">
    <property type="entry name" value="SIS_dom"/>
</dbReference>
<keyword evidence="2" id="KW-0238">DNA-binding</keyword>
<evidence type="ECO:0000259" key="5">
    <source>
        <dbReference type="PROSITE" id="PS51464"/>
    </source>
</evidence>
<dbReference type="CDD" id="cd05013">
    <property type="entry name" value="SIS_RpiR"/>
    <property type="match status" value="1"/>
</dbReference>
<keyword evidence="7" id="KW-1185">Reference proteome</keyword>
<evidence type="ECO:0000259" key="4">
    <source>
        <dbReference type="PROSITE" id="PS51071"/>
    </source>
</evidence>
<dbReference type="PANTHER" id="PTHR30514">
    <property type="entry name" value="GLUCOKINASE"/>
    <property type="match status" value="1"/>
</dbReference>
<dbReference type="PANTHER" id="PTHR30514:SF18">
    <property type="entry name" value="RPIR-FAMILY TRANSCRIPTIONAL REGULATOR"/>
    <property type="match status" value="1"/>
</dbReference>
<dbReference type="Gene3D" id="1.10.10.10">
    <property type="entry name" value="Winged helix-like DNA-binding domain superfamily/Winged helix DNA-binding domain"/>
    <property type="match status" value="1"/>
</dbReference>
<keyword evidence="1" id="KW-0805">Transcription regulation</keyword>
<name>A0ABY9YVC3_9GAMM</name>
<dbReference type="SUPFAM" id="SSF53697">
    <property type="entry name" value="SIS domain"/>
    <property type="match status" value="1"/>
</dbReference>
<dbReference type="InterPro" id="IPR046348">
    <property type="entry name" value="SIS_dom_sf"/>
</dbReference>
<dbReference type="Gene3D" id="3.40.50.10490">
    <property type="entry name" value="Glucose-6-phosphate isomerase like protein, domain 1"/>
    <property type="match status" value="1"/>
</dbReference>
<sequence length="320" mass="34229">MLKLRAAASALFLYFPGRPDSMTPSTDNPLTAEDHLSELSRRLADASPGLSPQLRQAAAYVLDHPGEVAFQSVRGSASAAGVTPSTLVRLAKKLGFGSYEPFRQVFQAALQEGSSELSGRATRLKQHSRTRANSVFGDIGDSALANVAALLTADNQTRVEAAAQRLLDARRIAAIGFRDTFTCAYHFAYVGRIAMPHIELIRGLEGGLLTELAPLGEGDLAVVFGFAPYCAETLRALEVVRRSGAGLIVVTDTLSSPLVPGADLVFNLASDTPHFFPSILAAITLIEAMLAECVARGPAELVDNVTRFEQRMRELGAYVE</sequence>
<accession>A0ABY9YVC3</accession>
<organism evidence="6 7">
    <name type="scientific">Halomonas piscis</name>
    <dbReference type="NCBI Taxonomy" id="3031727"/>
    <lineage>
        <taxon>Bacteria</taxon>
        <taxon>Pseudomonadati</taxon>
        <taxon>Pseudomonadota</taxon>
        <taxon>Gammaproteobacteria</taxon>
        <taxon>Oceanospirillales</taxon>
        <taxon>Halomonadaceae</taxon>
        <taxon>Halomonas</taxon>
    </lineage>
</organism>
<dbReference type="InterPro" id="IPR000281">
    <property type="entry name" value="HTH_RpiR"/>
</dbReference>
<dbReference type="PROSITE" id="PS51464">
    <property type="entry name" value="SIS"/>
    <property type="match status" value="1"/>
</dbReference>
<dbReference type="RefSeq" id="WP_311881687.1">
    <property type="nucleotide sequence ID" value="NZ_CP119391.1"/>
</dbReference>
<evidence type="ECO:0000313" key="6">
    <source>
        <dbReference type="EMBL" id="WNK18766.1"/>
    </source>
</evidence>
<proteinExistence type="predicted"/>
<protein>
    <submittedName>
        <fullName evidence="6">MurR/RpiR family transcriptional regulator</fullName>
    </submittedName>
</protein>
<dbReference type="InterPro" id="IPR009057">
    <property type="entry name" value="Homeodomain-like_sf"/>
</dbReference>
<dbReference type="InterPro" id="IPR047640">
    <property type="entry name" value="RpiR-like"/>
</dbReference>
<feature type="domain" description="HTH rpiR-type" evidence="4">
    <location>
        <begin position="37"/>
        <end position="113"/>
    </location>
</feature>
<evidence type="ECO:0000256" key="3">
    <source>
        <dbReference type="ARBA" id="ARBA00023163"/>
    </source>
</evidence>
<evidence type="ECO:0000313" key="7">
    <source>
        <dbReference type="Proteomes" id="UP001301869"/>
    </source>
</evidence>
<evidence type="ECO:0000256" key="2">
    <source>
        <dbReference type="ARBA" id="ARBA00023125"/>
    </source>
</evidence>
<dbReference type="EMBL" id="CP119391">
    <property type="protein sequence ID" value="WNK18766.1"/>
    <property type="molecule type" value="Genomic_DNA"/>
</dbReference>
<evidence type="ECO:0000256" key="1">
    <source>
        <dbReference type="ARBA" id="ARBA00023015"/>
    </source>
</evidence>
<dbReference type="Pfam" id="PF01380">
    <property type="entry name" value="SIS"/>
    <property type="match status" value="1"/>
</dbReference>
<gene>
    <name evidence="6" type="ORF">P1P91_07555</name>
</gene>
<keyword evidence="3" id="KW-0804">Transcription</keyword>